<evidence type="ECO:0000313" key="1">
    <source>
        <dbReference type="EMBL" id="KAK2646603.1"/>
    </source>
</evidence>
<proteinExistence type="predicted"/>
<reference evidence="1" key="1">
    <citation type="journal article" date="2023" name="Plant J.">
        <title>Genome sequences and population genomics provide insights into the demographic history, inbreeding, and mutation load of two 'living fossil' tree species of Dipteronia.</title>
        <authorList>
            <person name="Feng Y."/>
            <person name="Comes H.P."/>
            <person name="Chen J."/>
            <person name="Zhu S."/>
            <person name="Lu R."/>
            <person name="Zhang X."/>
            <person name="Li P."/>
            <person name="Qiu J."/>
            <person name="Olsen K.M."/>
            <person name="Qiu Y."/>
        </authorList>
    </citation>
    <scope>NUCLEOTIDE SEQUENCE</scope>
    <source>
        <strain evidence="1">KIB01</strain>
    </source>
</reference>
<keyword evidence="2" id="KW-1185">Reference proteome</keyword>
<gene>
    <name evidence="1" type="ORF">Ddye_021798</name>
</gene>
<dbReference type="Proteomes" id="UP001280121">
    <property type="component" value="Unassembled WGS sequence"/>
</dbReference>
<organism evidence="1 2">
    <name type="scientific">Dipteronia dyeriana</name>
    <dbReference type="NCBI Taxonomy" id="168575"/>
    <lineage>
        <taxon>Eukaryota</taxon>
        <taxon>Viridiplantae</taxon>
        <taxon>Streptophyta</taxon>
        <taxon>Embryophyta</taxon>
        <taxon>Tracheophyta</taxon>
        <taxon>Spermatophyta</taxon>
        <taxon>Magnoliopsida</taxon>
        <taxon>eudicotyledons</taxon>
        <taxon>Gunneridae</taxon>
        <taxon>Pentapetalae</taxon>
        <taxon>rosids</taxon>
        <taxon>malvids</taxon>
        <taxon>Sapindales</taxon>
        <taxon>Sapindaceae</taxon>
        <taxon>Hippocastanoideae</taxon>
        <taxon>Acereae</taxon>
        <taxon>Dipteronia</taxon>
    </lineage>
</organism>
<evidence type="ECO:0000313" key="2">
    <source>
        <dbReference type="Proteomes" id="UP001280121"/>
    </source>
</evidence>
<dbReference type="AlphaFoldDB" id="A0AAD9U2X7"/>
<accession>A0AAD9U2X7</accession>
<sequence length="88" mass="10234">MVRRSSTDRQPFEVVFYPRASTPEFCVKTSMVVETEDASRITCVDPAPISTRRWSSANLDSEETEGDMVEKIIEWMEMMVRKIIEEIK</sequence>
<comment type="caution">
    <text evidence="1">The sequence shown here is derived from an EMBL/GenBank/DDBJ whole genome shotgun (WGS) entry which is preliminary data.</text>
</comment>
<protein>
    <submittedName>
        <fullName evidence="1">Uncharacterized protein</fullName>
    </submittedName>
</protein>
<dbReference type="EMBL" id="JANJYI010000006">
    <property type="protein sequence ID" value="KAK2646603.1"/>
    <property type="molecule type" value="Genomic_DNA"/>
</dbReference>
<name>A0AAD9U2X7_9ROSI</name>